<keyword evidence="4" id="KW-0378">Hydrolase</keyword>
<dbReference type="InterPro" id="IPR036005">
    <property type="entry name" value="Creatinase/aminopeptidase-like"/>
</dbReference>
<gene>
    <name evidence="4" type="ORF">H8F01_20600</name>
</gene>
<dbReference type="PANTHER" id="PTHR46112">
    <property type="entry name" value="AMINOPEPTIDASE"/>
    <property type="match status" value="1"/>
</dbReference>
<dbReference type="Pfam" id="PF01321">
    <property type="entry name" value="Creatinase_N"/>
    <property type="match status" value="1"/>
</dbReference>
<proteinExistence type="predicted"/>
<dbReference type="Pfam" id="PF00557">
    <property type="entry name" value="Peptidase_M24"/>
    <property type="match status" value="1"/>
</dbReference>
<dbReference type="SUPFAM" id="SSF53092">
    <property type="entry name" value="Creatinase/prolidase N-terminal domain"/>
    <property type="match status" value="1"/>
</dbReference>
<feature type="domain" description="Peptidase M24" evidence="2">
    <location>
        <begin position="206"/>
        <end position="411"/>
    </location>
</feature>
<organism evidence="4 5">
    <name type="scientific">Dyella telluris</name>
    <dbReference type="NCBI Taxonomy" id="2763498"/>
    <lineage>
        <taxon>Bacteria</taxon>
        <taxon>Pseudomonadati</taxon>
        <taxon>Pseudomonadota</taxon>
        <taxon>Gammaproteobacteria</taxon>
        <taxon>Lysobacterales</taxon>
        <taxon>Rhodanobacteraceae</taxon>
        <taxon>Dyella</taxon>
    </lineage>
</organism>
<dbReference type="InterPro" id="IPR006311">
    <property type="entry name" value="TAT_signal"/>
</dbReference>
<accession>A0A7G8Q3P9</accession>
<reference evidence="4 5" key="1">
    <citation type="submission" date="2020-08" db="EMBL/GenBank/DDBJ databases">
        <title>Dyella sp. G9 isolated from forest soil.</title>
        <authorList>
            <person name="Fu J."/>
            <person name="Qiu L."/>
        </authorList>
    </citation>
    <scope>NUCLEOTIDE SEQUENCE [LARGE SCALE GENOMIC DNA]</scope>
    <source>
        <strain evidence="4 5">G9</strain>
    </source>
</reference>
<dbReference type="Gene3D" id="3.40.350.10">
    <property type="entry name" value="Creatinase/prolidase N-terminal domain"/>
    <property type="match status" value="1"/>
</dbReference>
<dbReference type="InterPro" id="IPR000994">
    <property type="entry name" value="Pept_M24"/>
</dbReference>
<keyword evidence="1" id="KW-0732">Signal</keyword>
<dbReference type="CDD" id="cd01066">
    <property type="entry name" value="APP_MetAP"/>
    <property type="match status" value="1"/>
</dbReference>
<dbReference type="KEGG" id="dtl:H8F01_20600"/>
<keyword evidence="5" id="KW-1185">Reference proteome</keyword>
<feature type="chain" id="PRO_5028857376" evidence="1">
    <location>
        <begin position="31"/>
        <end position="428"/>
    </location>
</feature>
<evidence type="ECO:0000313" key="4">
    <source>
        <dbReference type="EMBL" id="QNK01407.1"/>
    </source>
</evidence>
<feature type="domain" description="Creatinase N-terminal" evidence="3">
    <location>
        <begin position="63"/>
        <end position="198"/>
    </location>
</feature>
<dbReference type="GO" id="GO:0004177">
    <property type="term" value="F:aminopeptidase activity"/>
    <property type="evidence" value="ECO:0007669"/>
    <property type="project" value="UniProtKB-KW"/>
</dbReference>
<name>A0A7G8Q3P9_9GAMM</name>
<feature type="signal peptide" evidence="1">
    <location>
        <begin position="1"/>
        <end position="30"/>
    </location>
</feature>
<dbReference type="InterPro" id="IPR000587">
    <property type="entry name" value="Creatinase_N"/>
</dbReference>
<dbReference type="RefSeq" id="WP_187056869.1">
    <property type="nucleotide sequence ID" value="NZ_CP060412.1"/>
</dbReference>
<evidence type="ECO:0000313" key="5">
    <source>
        <dbReference type="Proteomes" id="UP000515873"/>
    </source>
</evidence>
<dbReference type="InterPro" id="IPR050659">
    <property type="entry name" value="Peptidase_M24B"/>
</dbReference>
<keyword evidence="4" id="KW-0645">Protease</keyword>
<dbReference type="EMBL" id="CP060412">
    <property type="protein sequence ID" value="QNK01407.1"/>
    <property type="molecule type" value="Genomic_DNA"/>
</dbReference>
<evidence type="ECO:0000256" key="1">
    <source>
        <dbReference type="SAM" id="SignalP"/>
    </source>
</evidence>
<dbReference type="PROSITE" id="PS51318">
    <property type="entry name" value="TAT"/>
    <property type="match status" value="1"/>
</dbReference>
<protein>
    <submittedName>
        <fullName evidence="4">Aminopeptidase P family protein</fullName>
    </submittedName>
</protein>
<sequence>MRRRDFLTRAVAATAAASTGFMLTGRSAWAATAGAPAAPTGLAGLSSMTTGAKPISVEERLARIARLQKLMVEQKIGALILESGSSLDYFTGIQWHRSERTTAAVIPAHGDIVVVTPAFEEPSIRETLAVGGDVRTWNEHESPFARLVGGLRDRGVNSGPIAFEATTRLFIVDGVREASGGAYTVVSGDALVKAVRLIKSPAELALMQTANDVTLAALRYVHGNVHAGMRPDEIANMMNAATVALGGAPEFALVLINEASAYPHGSHKPETLHEGSVILMDVGCAVHGYQSDISRTWVLGTPTAKQRKVWDTVKRGQEIALATAKLGTPVGTIDDAVRAYYEKEGWGPGYHLPGLPHRTGHGIGLDGHESPYLVHGDATPLAAGMCFSDEPGLYIPGEFGIRLEDCWHMTETGPKLFTGLAKSIDDPI</sequence>
<dbReference type="AlphaFoldDB" id="A0A7G8Q3P9"/>
<dbReference type="PANTHER" id="PTHR46112:SF3">
    <property type="entry name" value="AMINOPEPTIDASE YPDF"/>
    <property type="match status" value="1"/>
</dbReference>
<dbReference type="SUPFAM" id="SSF55920">
    <property type="entry name" value="Creatinase/aminopeptidase"/>
    <property type="match status" value="1"/>
</dbReference>
<dbReference type="Proteomes" id="UP000515873">
    <property type="component" value="Chromosome"/>
</dbReference>
<evidence type="ECO:0000259" key="3">
    <source>
        <dbReference type="Pfam" id="PF01321"/>
    </source>
</evidence>
<keyword evidence="4" id="KW-0031">Aminopeptidase</keyword>
<evidence type="ECO:0000259" key="2">
    <source>
        <dbReference type="Pfam" id="PF00557"/>
    </source>
</evidence>
<dbReference type="InterPro" id="IPR029149">
    <property type="entry name" value="Creatin/AminoP/Spt16_N"/>
</dbReference>
<dbReference type="Gene3D" id="3.90.230.10">
    <property type="entry name" value="Creatinase/methionine aminopeptidase superfamily"/>
    <property type="match status" value="1"/>
</dbReference>